<dbReference type="CDD" id="cd03064">
    <property type="entry name" value="TRX_Fd_NuoE"/>
    <property type="match status" value="1"/>
</dbReference>
<gene>
    <name evidence="8" type="ORF">SAMN02745941_04422</name>
</gene>
<dbReference type="GO" id="GO:0046872">
    <property type="term" value="F:metal ion binding"/>
    <property type="evidence" value="ECO:0007669"/>
    <property type="project" value="UniProtKB-KW"/>
</dbReference>
<proteinExistence type="inferred from homology"/>
<dbReference type="GO" id="GO:0051537">
    <property type="term" value="F:2 iron, 2 sulfur cluster binding"/>
    <property type="evidence" value="ECO:0007669"/>
    <property type="project" value="UniProtKB-KW"/>
</dbReference>
<comment type="cofactor">
    <cofactor evidence="6">
        <name>[2Fe-2S] cluster</name>
        <dbReference type="ChEBI" id="CHEBI:190135"/>
    </cofactor>
</comment>
<feature type="binding site" evidence="7">
    <location>
        <position position="83"/>
    </location>
    <ligand>
        <name>[2Fe-2S] cluster</name>
        <dbReference type="ChEBI" id="CHEBI:190135"/>
    </ligand>
</feature>
<evidence type="ECO:0000313" key="9">
    <source>
        <dbReference type="Proteomes" id="UP000184241"/>
    </source>
</evidence>
<feature type="binding site" evidence="7">
    <location>
        <position position="124"/>
    </location>
    <ligand>
        <name>[2Fe-2S] cluster</name>
        <dbReference type="ChEBI" id="CHEBI:190135"/>
    </ligand>
</feature>
<evidence type="ECO:0000256" key="4">
    <source>
        <dbReference type="ARBA" id="ARBA00023004"/>
    </source>
</evidence>
<dbReference type="RefSeq" id="WP_073022708.1">
    <property type="nucleotide sequence ID" value="NZ_FQXU01000021.1"/>
</dbReference>
<keyword evidence="3 7" id="KW-0479">Metal-binding</keyword>
<sequence>MCDCKTSSKFKDLDRFIETQNNDEAALIPVLHKAQELYGYVSEETQVFIAKRLGIPPSQVYGVVTFYSYFSTKPKGKFVVSVCTGTACFVRGAGDILQEFKSQLSIKEGETTEDGLFTLDTLRCVGACGIAPVVSINNKVYGHFSKSEVINILKSCEEFDKDGDHKQL</sequence>
<comment type="similarity">
    <text evidence="1">Belongs to the complex I 24 kDa subunit family.</text>
</comment>
<dbReference type="Proteomes" id="UP000184241">
    <property type="component" value="Unassembled WGS sequence"/>
</dbReference>
<dbReference type="FunFam" id="1.10.10.1590:FF:000001">
    <property type="entry name" value="NADH-quinone oxidoreductase subunit E"/>
    <property type="match status" value="1"/>
</dbReference>
<dbReference type="InterPro" id="IPR041921">
    <property type="entry name" value="NuoE_N"/>
</dbReference>
<keyword evidence="2 7" id="KW-0001">2Fe-2S</keyword>
<dbReference type="InterPro" id="IPR002023">
    <property type="entry name" value="NuoE-like"/>
</dbReference>
<evidence type="ECO:0000313" key="8">
    <source>
        <dbReference type="EMBL" id="SHI82607.1"/>
    </source>
</evidence>
<evidence type="ECO:0000256" key="2">
    <source>
        <dbReference type="ARBA" id="ARBA00022714"/>
    </source>
</evidence>
<dbReference type="PANTHER" id="PTHR43342:SF2">
    <property type="entry name" value="POTENTIAL NAD-REDUCING HYDROGENASE SUBUNIT"/>
    <property type="match status" value="1"/>
</dbReference>
<dbReference type="Pfam" id="PF01257">
    <property type="entry name" value="2Fe-2S_thioredx"/>
    <property type="match status" value="1"/>
</dbReference>
<comment type="cofactor">
    <cofactor evidence="7">
        <name>[2Fe-2S] cluster</name>
        <dbReference type="ChEBI" id="CHEBI:190135"/>
    </cofactor>
    <text evidence="7">Binds 1 [2Fe-2S] cluster.</text>
</comment>
<evidence type="ECO:0000256" key="5">
    <source>
        <dbReference type="ARBA" id="ARBA00023014"/>
    </source>
</evidence>
<keyword evidence="4 7" id="KW-0408">Iron</keyword>
<evidence type="ECO:0000256" key="1">
    <source>
        <dbReference type="ARBA" id="ARBA00010643"/>
    </source>
</evidence>
<evidence type="ECO:0000256" key="3">
    <source>
        <dbReference type="ARBA" id="ARBA00022723"/>
    </source>
</evidence>
<dbReference type="GO" id="GO:0016491">
    <property type="term" value="F:oxidoreductase activity"/>
    <property type="evidence" value="ECO:0007669"/>
    <property type="project" value="InterPro"/>
</dbReference>
<feature type="binding site" evidence="7">
    <location>
        <position position="128"/>
    </location>
    <ligand>
        <name>[2Fe-2S] cluster</name>
        <dbReference type="ChEBI" id="CHEBI:190135"/>
    </ligand>
</feature>
<dbReference type="SUPFAM" id="SSF52833">
    <property type="entry name" value="Thioredoxin-like"/>
    <property type="match status" value="1"/>
</dbReference>
<dbReference type="InterPro" id="IPR042128">
    <property type="entry name" value="NuoE_dom"/>
</dbReference>
<dbReference type="Gene3D" id="3.40.30.10">
    <property type="entry name" value="Glutaredoxin"/>
    <property type="match status" value="1"/>
</dbReference>
<dbReference type="Gene3D" id="1.10.10.1590">
    <property type="entry name" value="NADH-quinone oxidoreductase subunit E"/>
    <property type="match status" value="1"/>
</dbReference>
<organism evidence="8 9">
    <name type="scientific">Clostridium intestinale DSM 6191</name>
    <dbReference type="NCBI Taxonomy" id="1121320"/>
    <lineage>
        <taxon>Bacteria</taxon>
        <taxon>Bacillati</taxon>
        <taxon>Bacillota</taxon>
        <taxon>Clostridia</taxon>
        <taxon>Eubacteriales</taxon>
        <taxon>Clostridiaceae</taxon>
        <taxon>Clostridium</taxon>
    </lineage>
</organism>
<dbReference type="EMBL" id="FQXU01000021">
    <property type="protein sequence ID" value="SHI82607.1"/>
    <property type="molecule type" value="Genomic_DNA"/>
</dbReference>
<dbReference type="InterPro" id="IPR036249">
    <property type="entry name" value="Thioredoxin-like_sf"/>
</dbReference>
<dbReference type="AlphaFoldDB" id="A0A1M6EAS2"/>
<dbReference type="InterPro" id="IPR028431">
    <property type="entry name" value="NADP_DH_HndA-like"/>
</dbReference>
<reference evidence="8 9" key="1">
    <citation type="submission" date="2016-11" db="EMBL/GenBank/DDBJ databases">
        <authorList>
            <person name="Jaros S."/>
            <person name="Januszkiewicz K."/>
            <person name="Wedrychowicz H."/>
        </authorList>
    </citation>
    <scope>NUCLEOTIDE SEQUENCE [LARGE SCALE GENOMIC DNA]</scope>
    <source>
        <strain evidence="8 9">DSM 6191</strain>
    </source>
</reference>
<name>A0A1M6EAS2_9CLOT</name>
<evidence type="ECO:0000256" key="7">
    <source>
        <dbReference type="PIRSR" id="PIRSR000216-1"/>
    </source>
</evidence>
<dbReference type="PIRSF" id="PIRSF000216">
    <property type="entry name" value="NADH_DH_24kDa"/>
    <property type="match status" value="1"/>
</dbReference>
<accession>A0A1M6EAS2</accession>
<dbReference type="PANTHER" id="PTHR43342">
    <property type="entry name" value="NADH-QUINONE OXIDOREDUCTASE, E SUBUNIT"/>
    <property type="match status" value="1"/>
</dbReference>
<keyword evidence="5 7" id="KW-0411">Iron-sulfur</keyword>
<feature type="binding site" evidence="7">
    <location>
        <position position="88"/>
    </location>
    <ligand>
        <name>[2Fe-2S] cluster</name>
        <dbReference type="ChEBI" id="CHEBI:190135"/>
    </ligand>
</feature>
<evidence type="ECO:0000256" key="6">
    <source>
        <dbReference type="ARBA" id="ARBA00034078"/>
    </source>
</evidence>
<protein>
    <submittedName>
        <fullName evidence="8">NAD(P)-dependent iron-only hydrogenase diaphorase component iron-sulfur protein</fullName>
    </submittedName>
</protein>